<dbReference type="NCBIfam" id="TIGR04074">
    <property type="entry name" value="bacter_Hen1"/>
    <property type="match status" value="1"/>
</dbReference>
<dbReference type="GO" id="GO:0001510">
    <property type="term" value="P:RNA methylation"/>
    <property type="evidence" value="ECO:0007669"/>
    <property type="project" value="InterPro"/>
</dbReference>
<keyword evidence="8" id="KW-0460">Magnesium</keyword>
<keyword evidence="6" id="KW-0949">S-adenosyl-L-methionine</keyword>
<dbReference type="InterPro" id="IPR024026">
    <property type="entry name" value="3'-RNA_MeTfrase_Hen1_bac"/>
</dbReference>
<keyword evidence="9" id="KW-0694">RNA-binding</keyword>
<keyword evidence="10" id="KW-0943">RNA-mediated gene silencing</keyword>
<dbReference type="InterPro" id="IPR024740">
    <property type="entry name" value="Hen1_N"/>
</dbReference>
<dbReference type="Gene3D" id="3.40.50.150">
    <property type="entry name" value="Vaccinia Virus protein VP39"/>
    <property type="match status" value="1"/>
</dbReference>
<feature type="domain" description="Hen1 N-terminal" evidence="13">
    <location>
        <begin position="1"/>
        <end position="243"/>
    </location>
</feature>
<comment type="similarity">
    <text evidence="2">Belongs to the methyltransferase superfamily. HEN1 family.</text>
</comment>
<dbReference type="CDD" id="cd02440">
    <property type="entry name" value="AdoMet_MTases"/>
    <property type="match status" value="1"/>
</dbReference>
<comment type="catalytic activity">
    <reaction evidence="12">
        <text>small RNA 3'-end nucleotide + S-adenosyl-L-methionine = small RNA 3'-end 2'-O-methylnucleotide + S-adenosyl-L-homocysteine + H(+)</text>
        <dbReference type="Rhea" id="RHEA:37887"/>
        <dbReference type="Rhea" id="RHEA-COMP:10415"/>
        <dbReference type="Rhea" id="RHEA-COMP:10416"/>
        <dbReference type="ChEBI" id="CHEBI:15378"/>
        <dbReference type="ChEBI" id="CHEBI:57856"/>
        <dbReference type="ChEBI" id="CHEBI:59789"/>
        <dbReference type="ChEBI" id="CHEBI:74896"/>
        <dbReference type="ChEBI" id="CHEBI:74898"/>
        <dbReference type="EC" id="2.1.1.386"/>
    </reaction>
</comment>
<evidence type="ECO:0000313" key="15">
    <source>
        <dbReference type="Proteomes" id="UP000033961"/>
    </source>
</evidence>
<dbReference type="EC" id="2.1.1.386" evidence="11"/>
<evidence type="ECO:0000256" key="4">
    <source>
        <dbReference type="ARBA" id="ARBA00022603"/>
    </source>
</evidence>
<organism evidence="14 15">
    <name type="scientific">Leptospira santarosai</name>
    <dbReference type="NCBI Taxonomy" id="28183"/>
    <lineage>
        <taxon>Bacteria</taxon>
        <taxon>Pseudomonadati</taxon>
        <taxon>Spirochaetota</taxon>
        <taxon>Spirochaetia</taxon>
        <taxon>Leptospirales</taxon>
        <taxon>Leptospiraceae</taxon>
        <taxon>Leptospira</taxon>
    </lineage>
</organism>
<evidence type="ECO:0000256" key="9">
    <source>
        <dbReference type="ARBA" id="ARBA00022884"/>
    </source>
</evidence>
<dbReference type="InterPro" id="IPR026610">
    <property type="entry name" value="Hen1"/>
</dbReference>
<dbReference type="Gene3D" id="3.30.1610.20">
    <property type="entry name" value="Hen1, N-terminal domain"/>
    <property type="match status" value="1"/>
</dbReference>
<evidence type="ECO:0000313" key="14">
    <source>
        <dbReference type="EMBL" id="AVQ11487.1"/>
    </source>
</evidence>
<dbReference type="InterPro" id="IPR029063">
    <property type="entry name" value="SAM-dependent_MTases_sf"/>
</dbReference>
<reference evidence="14 15" key="1">
    <citation type="journal article" date="2015" name="Genome Announc.">
        <title>Draft Genome Sequences of Leptospira santarosai Strains U160, U164, and U233, Isolated from Asymptomatic Cattle.</title>
        <authorList>
            <person name="Kremer F.S."/>
            <person name="Eslabao M.R."/>
            <person name="Provisor M."/>
            <person name="Woloski R.D."/>
            <person name="Ramires O.V."/>
            <person name="Moreno L.Z."/>
            <person name="Moreno A.M."/>
            <person name="Hamond C."/>
            <person name="Lilenbaum W."/>
            <person name="Dellagostin O.A."/>
        </authorList>
    </citation>
    <scope>NUCLEOTIDE SEQUENCE [LARGE SCALE GENOMIC DNA]</scope>
    <source>
        <strain evidence="14 15">U160</strain>
    </source>
</reference>
<dbReference type="GO" id="GO:0031047">
    <property type="term" value="P:regulatory ncRNA-mediated gene silencing"/>
    <property type="evidence" value="ECO:0007669"/>
    <property type="project" value="UniProtKB-KW"/>
</dbReference>
<comment type="cofactor">
    <cofactor evidence="1">
        <name>Mg(2+)</name>
        <dbReference type="ChEBI" id="CHEBI:18420"/>
    </cofactor>
</comment>
<evidence type="ECO:0000256" key="5">
    <source>
        <dbReference type="ARBA" id="ARBA00022679"/>
    </source>
</evidence>
<dbReference type="InterPro" id="IPR038546">
    <property type="entry name" value="Hen1_N_sf"/>
</dbReference>
<dbReference type="Proteomes" id="UP000033961">
    <property type="component" value="Chromosome I"/>
</dbReference>
<keyword evidence="7" id="KW-0479">Metal-binding</keyword>
<protein>
    <recommendedName>
        <fullName evidence="3">Small RNA 2'-O-methyltransferase</fullName>
        <ecNumber evidence="11">2.1.1.386</ecNumber>
    </recommendedName>
</protein>
<evidence type="ECO:0000256" key="11">
    <source>
        <dbReference type="ARBA" id="ARBA00035025"/>
    </source>
</evidence>
<dbReference type="EMBL" id="CP027843">
    <property type="protein sequence ID" value="AVQ11487.1"/>
    <property type="molecule type" value="Genomic_DNA"/>
</dbReference>
<dbReference type="GO" id="GO:0003723">
    <property type="term" value="F:RNA binding"/>
    <property type="evidence" value="ECO:0007669"/>
    <property type="project" value="UniProtKB-KW"/>
</dbReference>
<dbReference type="PANTHER" id="PTHR21404:SF3">
    <property type="entry name" value="SMALL RNA 2'-O-METHYLTRANSFERASE"/>
    <property type="match status" value="1"/>
</dbReference>
<evidence type="ECO:0000259" key="13">
    <source>
        <dbReference type="Pfam" id="PF12623"/>
    </source>
</evidence>
<evidence type="ECO:0000256" key="1">
    <source>
        <dbReference type="ARBA" id="ARBA00001946"/>
    </source>
</evidence>
<dbReference type="GO" id="GO:0046872">
    <property type="term" value="F:metal ion binding"/>
    <property type="evidence" value="ECO:0007669"/>
    <property type="project" value="UniProtKB-KW"/>
</dbReference>
<keyword evidence="4" id="KW-0489">Methyltransferase</keyword>
<evidence type="ECO:0000256" key="3">
    <source>
        <dbReference type="ARBA" id="ARBA00021330"/>
    </source>
</evidence>
<proteinExistence type="inferred from homology"/>
<gene>
    <name evidence="14" type="ORF">XB16_1155</name>
</gene>
<dbReference type="GO" id="GO:0090486">
    <property type="term" value="F:small RNA 2'-O-methyltransferase activity"/>
    <property type="evidence" value="ECO:0007669"/>
    <property type="project" value="UniProtKB-EC"/>
</dbReference>
<dbReference type="PANTHER" id="PTHR21404">
    <property type="entry name" value="HEN1"/>
    <property type="match status" value="1"/>
</dbReference>
<evidence type="ECO:0000256" key="8">
    <source>
        <dbReference type="ARBA" id="ARBA00022842"/>
    </source>
</evidence>
<dbReference type="SUPFAM" id="SSF53335">
    <property type="entry name" value="S-adenosyl-L-methionine-dependent methyltransferases"/>
    <property type="match status" value="1"/>
</dbReference>
<dbReference type="Pfam" id="PF13489">
    <property type="entry name" value="Methyltransf_23"/>
    <property type="match status" value="1"/>
</dbReference>
<evidence type="ECO:0000256" key="7">
    <source>
        <dbReference type="ARBA" id="ARBA00022723"/>
    </source>
</evidence>
<sequence>MILKITTTYKPATDLGYLLHKHPDKLQSIDLSVGKAHLFYPEKSDERTTICILLDIDPIEMVRGSKNLGSDNFTLGNYVNDRPYVASSFLSAALVKAFSTAMNGKCKEKPELVEEKIPFEILISSIPVPKGGEILIRKFFEPLGYEIELSRLILDKKFPEWGESRYYNLKMKNTITTKNLLSHLYVLIPALDNNKHYFINEDEIEKLLQKGERWLKSHPEKEQIIRRYLINLNSLSRKAIQRLNEGEESDRTDDDLVAMSEQKKIKESFHQKRLKFVADKLIESGAERILDLGCGEGKLIRHLIKQKQFSEIVGIDVSYSELLKAKERLKFNEMPSKQKERIKLFQGSLTYKDNRLEGYDAAAVVEVIEHLDLNRLEAFEKVLFQCAKPKTVVLTTPNKEYNVVWENLKEKMRHDDHRFEWTRSEFRDWSSRIGLKYNYKVELLPVGEEVESFGAPSQMAIFTYGN</sequence>
<accession>A0A2P1QRX8</accession>
<evidence type="ECO:0000256" key="6">
    <source>
        <dbReference type="ARBA" id="ARBA00022691"/>
    </source>
</evidence>
<evidence type="ECO:0000256" key="10">
    <source>
        <dbReference type="ARBA" id="ARBA00023158"/>
    </source>
</evidence>
<name>A0A2P1QRX8_9LEPT</name>
<dbReference type="Pfam" id="PF12623">
    <property type="entry name" value="Hen1_L"/>
    <property type="match status" value="1"/>
</dbReference>
<keyword evidence="5" id="KW-0808">Transferase</keyword>
<evidence type="ECO:0000256" key="12">
    <source>
        <dbReference type="ARBA" id="ARBA00048418"/>
    </source>
</evidence>
<evidence type="ECO:0000256" key="2">
    <source>
        <dbReference type="ARBA" id="ARBA00009026"/>
    </source>
</evidence>
<dbReference type="AlphaFoldDB" id="A0A2P1QRX8"/>